<organism evidence="2 3">
    <name type="scientific">Coprinellus micaceus</name>
    <name type="common">Glistening ink-cap mushroom</name>
    <name type="synonym">Coprinus micaceus</name>
    <dbReference type="NCBI Taxonomy" id="71717"/>
    <lineage>
        <taxon>Eukaryota</taxon>
        <taxon>Fungi</taxon>
        <taxon>Dikarya</taxon>
        <taxon>Basidiomycota</taxon>
        <taxon>Agaricomycotina</taxon>
        <taxon>Agaricomycetes</taxon>
        <taxon>Agaricomycetidae</taxon>
        <taxon>Agaricales</taxon>
        <taxon>Agaricineae</taxon>
        <taxon>Psathyrellaceae</taxon>
        <taxon>Coprinellus</taxon>
    </lineage>
</organism>
<feature type="region of interest" description="Disordered" evidence="1">
    <location>
        <begin position="1"/>
        <end position="28"/>
    </location>
</feature>
<feature type="region of interest" description="Disordered" evidence="1">
    <location>
        <begin position="69"/>
        <end position="89"/>
    </location>
</feature>
<gene>
    <name evidence="2" type="ORF">FA13DRAFT_1143444</name>
</gene>
<dbReference type="AlphaFoldDB" id="A0A4Y7SVT8"/>
<protein>
    <submittedName>
        <fullName evidence="2">Uncharacterized protein</fullName>
    </submittedName>
</protein>
<dbReference type="Proteomes" id="UP000298030">
    <property type="component" value="Unassembled WGS sequence"/>
</dbReference>
<feature type="compositionally biased region" description="Low complexity" evidence="1">
    <location>
        <begin position="69"/>
        <end position="79"/>
    </location>
</feature>
<evidence type="ECO:0000313" key="3">
    <source>
        <dbReference type="Proteomes" id="UP000298030"/>
    </source>
</evidence>
<keyword evidence="3" id="KW-1185">Reference proteome</keyword>
<comment type="caution">
    <text evidence="2">The sequence shown here is derived from an EMBL/GenBank/DDBJ whole genome shotgun (WGS) entry which is preliminary data.</text>
</comment>
<accession>A0A4Y7SVT8</accession>
<dbReference type="EMBL" id="QPFP01000054">
    <property type="protein sequence ID" value="TEB25748.1"/>
    <property type="molecule type" value="Genomic_DNA"/>
</dbReference>
<reference evidence="2 3" key="1">
    <citation type="journal article" date="2019" name="Nat. Ecol. Evol.">
        <title>Megaphylogeny resolves global patterns of mushroom evolution.</title>
        <authorList>
            <person name="Varga T."/>
            <person name="Krizsan K."/>
            <person name="Foldi C."/>
            <person name="Dima B."/>
            <person name="Sanchez-Garcia M."/>
            <person name="Sanchez-Ramirez S."/>
            <person name="Szollosi G.J."/>
            <person name="Szarkandi J.G."/>
            <person name="Papp V."/>
            <person name="Albert L."/>
            <person name="Andreopoulos W."/>
            <person name="Angelini C."/>
            <person name="Antonin V."/>
            <person name="Barry K.W."/>
            <person name="Bougher N.L."/>
            <person name="Buchanan P."/>
            <person name="Buyck B."/>
            <person name="Bense V."/>
            <person name="Catcheside P."/>
            <person name="Chovatia M."/>
            <person name="Cooper J."/>
            <person name="Damon W."/>
            <person name="Desjardin D."/>
            <person name="Finy P."/>
            <person name="Geml J."/>
            <person name="Haridas S."/>
            <person name="Hughes K."/>
            <person name="Justo A."/>
            <person name="Karasinski D."/>
            <person name="Kautmanova I."/>
            <person name="Kiss B."/>
            <person name="Kocsube S."/>
            <person name="Kotiranta H."/>
            <person name="LaButti K.M."/>
            <person name="Lechner B.E."/>
            <person name="Liimatainen K."/>
            <person name="Lipzen A."/>
            <person name="Lukacs Z."/>
            <person name="Mihaltcheva S."/>
            <person name="Morgado L.N."/>
            <person name="Niskanen T."/>
            <person name="Noordeloos M.E."/>
            <person name="Ohm R.A."/>
            <person name="Ortiz-Santana B."/>
            <person name="Ovrebo C."/>
            <person name="Racz N."/>
            <person name="Riley R."/>
            <person name="Savchenko A."/>
            <person name="Shiryaev A."/>
            <person name="Soop K."/>
            <person name="Spirin V."/>
            <person name="Szebenyi C."/>
            <person name="Tomsovsky M."/>
            <person name="Tulloss R.E."/>
            <person name="Uehling J."/>
            <person name="Grigoriev I.V."/>
            <person name="Vagvolgyi C."/>
            <person name="Papp T."/>
            <person name="Martin F.M."/>
            <person name="Miettinen O."/>
            <person name="Hibbett D.S."/>
            <person name="Nagy L.G."/>
        </authorList>
    </citation>
    <scope>NUCLEOTIDE SEQUENCE [LARGE SCALE GENOMIC DNA]</scope>
    <source>
        <strain evidence="2 3">FP101781</strain>
    </source>
</reference>
<sequence length="89" mass="9566">MSMSMSMLGLTSGPPGNQRKEKVVEPFIPPGPADIFMPNYPPPPIPSAIQHSTSSCSPYIYAHLMAPSPSTSVQQVSPPLALRSPTYRN</sequence>
<evidence type="ECO:0000256" key="1">
    <source>
        <dbReference type="SAM" id="MobiDB-lite"/>
    </source>
</evidence>
<proteinExistence type="predicted"/>
<evidence type="ECO:0000313" key="2">
    <source>
        <dbReference type="EMBL" id="TEB25748.1"/>
    </source>
</evidence>
<name>A0A4Y7SVT8_COPMI</name>